<evidence type="ECO:0000313" key="2">
    <source>
        <dbReference type="Proteomes" id="UP000789920"/>
    </source>
</evidence>
<keyword evidence="2" id="KW-1185">Reference proteome</keyword>
<dbReference type="EMBL" id="CAJVQC010159751">
    <property type="protein sequence ID" value="CAG8848212.1"/>
    <property type="molecule type" value="Genomic_DNA"/>
</dbReference>
<organism evidence="1 2">
    <name type="scientific">Racocetra persica</name>
    <dbReference type="NCBI Taxonomy" id="160502"/>
    <lineage>
        <taxon>Eukaryota</taxon>
        <taxon>Fungi</taxon>
        <taxon>Fungi incertae sedis</taxon>
        <taxon>Mucoromycota</taxon>
        <taxon>Glomeromycotina</taxon>
        <taxon>Glomeromycetes</taxon>
        <taxon>Diversisporales</taxon>
        <taxon>Gigasporaceae</taxon>
        <taxon>Racocetra</taxon>
    </lineage>
</organism>
<proteinExistence type="predicted"/>
<evidence type="ECO:0000313" key="1">
    <source>
        <dbReference type="EMBL" id="CAG8848212.1"/>
    </source>
</evidence>
<comment type="caution">
    <text evidence="1">The sequence shown here is derived from an EMBL/GenBank/DDBJ whole genome shotgun (WGS) entry which is preliminary data.</text>
</comment>
<accession>A0ACA9SUB2</accession>
<protein>
    <submittedName>
        <fullName evidence="1">15207_t:CDS:1</fullName>
    </submittedName>
</protein>
<name>A0ACA9SUB2_9GLOM</name>
<feature type="non-terminal residue" evidence="1">
    <location>
        <position position="1"/>
    </location>
</feature>
<gene>
    <name evidence="1" type="ORF">RPERSI_LOCUS35005</name>
</gene>
<reference evidence="1" key="1">
    <citation type="submission" date="2021-06" db="EMBL/GenBank/DDBJ databases">
        <authorList>
            <person name="Kallberg Y."/>
            <person name="Tangrot J."/>
            <person name="Rosling A."/>
        </authorList>
    </citation>
    <scope>NUCLEOTIDE SEQUENCE</scope>
    <source>
        <strain evidence="1">MA461A</strain>
    </source>
</reference>
<sequence length="56" mass="6049">EQSQKIQTASAATEVETTRNEIIKSEFGRLKDENASSDRLNICLGVVAISSLLILG</sequence>
<dbReference type="Proteomes" id="UP000789920">
    <property type="component" value="Unassembled WGS sequence"/>
</dbReference>